<evidence type="ECO:0000313" key="2">
    <source>
        <dbReference type="EMBL" id="CAL4077104.1"/>
    </source>
</evidence>
<sequence length="102" mass="12053">SGQAGLLGDIYSYKLYFFSILSLTKYIFFYNFVSFGVIYLINIQFFLSFWLISANYIPFCVMPFTCTVCGLSLEIQILLTYFSYSYVCYTFYKGMMIYSKRK</sequence>
<gene>
    <name evidence="2" type="ORF">MNOR_LOCUS10323</name>
</gene>
<evidence type="ECO:0000313" key="3">
    <source>
        <dbReference type="Proteomes" id="UP001497623"/>
    </source>
</evidence>
<proteinExistence type="predicted"/>
<accession>A0AAV2QCX7</accession>
<dbReference type="AlphaFoldDB" id="A0AAV2QCX7"/>
<dbReference type="EMBL" id="CAXKWB010005171">
    <property type="protein sequence ID" value="CAL4077104.1"/>
    <property type="molecule type" value="Genomic_DNA"/>
</dbReference>
<keyword evidence="1" id="KW-0812">Transmembrane</keyword>
<feature type="transmembrane region" description="Helical" evidence="1">
    <location>
        <begin position="45"/>
        <end position="65"/>
    </location>
</feature>
<dbReference type="Proteomes" id="UP001497623">
    <property type="component" value="Unassembled WGS sequence"/>
</dbReference>
<evidence type="ECO:0000256" key="1">
    <source>
        <dbReference type="SAM" id="Phobius"/>
    </source>
</evidence>
<feature type="transmembrane region" description="Helical" evidence="1">
    <location>
        <begin position="15"/>
        <end position="33"/>
    </location>
</feature>
<protein>
    <recommendedName>
        <fullName evidence="4">NADH dehydrogenase subunit 5</fullName>
    </recommendedName>
</protein>
<feature type="non-terminal residue" evidence="2">
    <location>
        <position position="1"/>
    </location>
</feature>
<keyword evidence="3" id="KW-1185">Reference proteome</keyword>
<organism evidence="2 3">
    <name type="scientific">Meganyctiphanes norvegica</name>
    <name type="common">Northern krill</name>
    <name type="synonym">Thysanopoda norvegica</name>
    <dbReference type="NCBI Taxonomy" id="48144"/>
    <lineage>
        <taxon>Eukaryota</taxon>
        <taxon>Metazoa</taxon>
        <taxon>Ecdysozoa</taxon>
        <taxon>Arthropoda</taxon>
        <taxon>Crustacea</taxon>
        <taxon>Multicrustacea</taxon>
        <taxon>Malacostraca</taxon>
        <taxon>Eumalacostraca</taxon>
        <taxon>Eucarida</taxon>
        <taxon>Euphausiacea</taxon>
        <taxon>Euphausiidae</taxon>
        <taxon>Meganyctiphanes</taxon>
    </lineage>
</organism>
<comment type="caution">
    <text evidence="2">The sequence shown here is derived from an EMBL/GenBank/DDBJ whole genome shotgun (WGS) entry which is preliminary data.</text>
</comment>
<evidence type="ECO:0008006" key="4">
    <source>
        <dbReference type="Google" id="ProtNLM"/>
    </source>
</evidence>
<keyword evidence="1" id="KW-0472">Membrane</keyword>
<name>A0AAV2QCX7_MEGNR</name>
<keyword evidence="1" id="KW-1133">Transmembrane helix</keyword>
<feature type="transmembrane region" description="Helical" evidence="1">
    <location>
        <begin position="71"/>
        <end position="92"/>
    </location>
</feature>
<reference evidence="2 3" key="1">
    <citation type="submission" date="2024-05" db="EMBL/GenBank/DDBJ databases">
        <authorList>
            <person name="Wallberg A."/>
        </authorList>
    </citation>
    <scope>NUCLEOTIDE SEQUENCE [LARGE SCALE GENOMIC DNA]</scope>
</reference>